<dbReference type="SUPFAM" id="SSF50022">
    <property type="entry name" value="ISP domain"/>
    <property type="match status" value="1"/>
</dbReference>
<dbReference type="OrthoDB" id="9800776at2"/>
<accession>A0A094WGD1</accession>
<dbReference type="EMBL" id="JPGK01000002">
    <property type="protein sequence ID" value="KGA94722.1"/>
    <property type="molecule type" value="Genomic_DNA"/>
</dbReference>
<dbReference type="Pfam" id="PF00355">
    <property type="entry name" value="Rieske"/>
    <property type="match status" value="1"/>
</dbReference>
<evidence type="ECO:0000256" key="4">
    <source>
        <dbReference type="ARBA" id="ARBA00023014"/>
    </source>
</evidence>
<keyword evidence="4" id="KW-0411">Iron-sulfur</keyword>
<dbReference type="InterPro" id="IPR036922">
    <property type="entry name" value="Rieske_2Fe-2S_sf"/>
</dbReference>
<feature type="domain" description="Rieske" evidence="5">
    <location>
        <begin position="3"/>
        <end position="98"/>
    </location>
</feature>
<evidence type="ECO:0000259" key="5">
    <source>
        <dbReference type="PROSITE" id="PS51296"/>
    </source>
</evidence>
<evidence type="ECO:0000256" key="2">
    <source>
        <dbReference type="ARBA" id="ARBA00022723"/>
    </source>
</evidence>
<dbReference type="InterPro" id="IPR017941">
    <property type="entry name" value="Rieske_2Fe-2S"/>
</dbReference>
<keyword evidence="6" id="KW-0560">Oxidoreductase</keyword>
<dbReference type="PROSITE" id="PS51296">
    <property type="entry name" value="RIESKE"/>
    <property type="match status" value="1"/>
</dbReference>
<protein>
    <submittedName>
        <fullName evidence="6">Assimilatory nitrite reductase (Subunit)</fullName>
        <ecNumber evidence="6">1.7.1.4</ecNumber>
    </submittedName>
</protein>
<evidence type="ECO:0000313" key="7">
    <source>
        <dbReference type="Proteomes" id="UP000029452"/>
    </source>
</evidence>
<name>A0A094WGD1_9BACT</name>
<keyword evidence="3" id="KW-0408">Iron</keyword>
<keyword evidence="2" id="KW-0479">Metal-binding</keyword>
<dbReference type="RefSeq" id="WP_052157745.1">
    <property type="nucleotide sequence ID" value="NZ_JBPKCJ010000002.1"/>
</dbReference>
<keyword evidence="1" id="KW-0001">2Fe-2S</keyword>
<reference evidence="6 7" key="1">
    <citation type="submission" date="2014-06" db="EMBL/GenBank/DDBJ databases">
        <title>Draft genome sequence of iron oxidizing acidophile Leptospirillum ferriphilum DSM14647.</title>
        <authorList>
            <person name="Cardenas J.P."/>
            <person name="Lazcano M."/>
            <person name="Ossandon F.J."/>
            <person name="Corbett M."/>
            <person name="Holmes D.S."/>
            <person name="Watkin E."/>
        </authorList>
    </citation>
    <scope>NUCLEOTIDE SEQUENCE [LARGE SCALE GENOMIC DNA]</scope>
    <source>
        <strain evidence="6 7">DSM 14647</strain>
    </source>
</reference>
<comment type="caution">
    <text evidence="6">The sequence shown here is derived from an EMBL/GenBank/DDBJ whole genome shotgun (WGS) entry which is preliminary data.</text>
</comment>
<proteinExistence type="predicted"/>
<dbReference type="PANTHER" id="PTHR21496">
    <property type="entry name" value="FERREDOXIN-RELATED"/>
    <property type="match status" value="1"/>
</dbReference>
<dbReference type="PATRIC" id="fig|178606.4.peg.686"/>
<dbReference type="GO" id="GO:0008942">
    <property type="term" value="F:nitrite reductase [NAD(P)H] activity"/>
    <property type="evidence" value="ECO:0007669"/>
    <property type="project" value="UniProtKB-EC"/>
</dbReference>
<dbReference type="GO" id="GO:0046872">
    <property type="term" value="F:metal ion binding"/>
    <property type="evidence" value="ECO:0007669"/>
    <property type="project" value="UniProtKB-KW"/>
</dbReference>
<dbReference type="Gene3D" id="2.102.10.10">
    <property type="entry name" value="Rieske [2Fe-2S] iron-sulphur domain"/>
    <property type="match status" value="1"/>
</dbReference>
<evidence type="ECO:0000256" key="3">
    <source>
        <dbReference type="ARBA" id="ARBA00023004"/>
    </source>
</evidence>
<evidence type="ECO:0000313" key="6">
    <source>
        <dbReference type="EMBL" id="KGA94722.1"/>
    </source>
</evidence>
<dbReference type="AlphaFoldDB" id="A0A094WGD1"/>
<dbReference type="PANTHER" id="PTHR21496:SF23">
    <property type="entry name" value="3-PHENYLPROPIONATE_CINNAMIC ACID DIOXYGENASE FERREDOXIN SUBUNIT"/>
    <property type="match status" value="1"/>
</dbReference>
<gene>
    <name evidence="6" type="ORF">LptCag_2152</name>
</gene>
<organism evidence="6 7">
    <name type="scientific">Leptospirillum ferriphilum</name>
    <dbReference type="NCBI Taxonomy" id="178606"/>
    <lineage>
        <taxon>Bacteria</taxon>
        <taxon>Pseudomonadati</taxon>
        <taxon>Nitrospirota</taxon>
        <taxon>Nitrospiria</taxon>
        <taxon>Nitrospirales</taxon>
        <taxon>Nitrospiraceae</taxon>
        <taxon>Leptospirillum</taxon>
    </lineage>
</organism>
<dbReference type="EC" id="1.7.1.4" evidence="6"/>
<evidence type="ECO:0000256" key="1">
    <source>
        <dbReference type="ARBA" id="ARBA00022714"/>
    </source>
</evidence>
<dbReference type="GO" id="GO:0051537">
    <property type="term" value="F:2 iron, 2 sulfur cluster binding"/>
    <property type="evidence" value="ECO:0007669"/>
    <property type="project" value="UniProtKB-KW"/>
</dbReference>
<dbReference type="Proteomes" id="UP000029452">
    <property type="component" value="Unassembled WGS sequence"/>
</dbReference>
<sequence>MKRMPLELSVPIPEKGGVSVEVGSRAVAVFKVDGKIRAIDNTCPHRGGPLAEGPLDGSVVRCPLHMWAFDVTTGISSNRPGVQVGCYEVVEEGGRHFISLPD</sequence>